<evidence type="ECO:0000256" key="1">
    <source>
        <dbReference type="SAM" id="MobiDB-lite"/>
    </source>
</evidence>
<dbReference type="Proteomes" id="UP000275846">
    <property type="component" value="Unassembled WGS sequence"/>
</dbReference>
<evidence type="ECO:0000313" key="2">
    <source>
        <dbReference type="EMBL" id="VDL98793.1"/>
    </source>
</evidence>
<sequence length="82" mass="9071">MWEWAHWLTGRRTRLAAPQHDLASITHTPGFNYSGDVEEPSPPDSQSTGQPFETHSTYTGPTAWSGVGVRSTVFQATVSRKL</sequence>
<feature type="region of interest" description="Disordered" evidence="1">
    <location>
        <begin position="19"/>
        <end position="65"/>
    </location>
</feature>
<dbReference type="WBParaSite" id="SSLN_0001287501-mRNA-1">
    <property type="protein sequence ID" value="SSLN_0001287501-mRNA-1"/>
    <property type="gene ID" value="SSLN_0001287501"/>
</dbReference>
<keyword evidence="3" id="KW-1185">Reference proteome</keyword>
<accession>A0A183T7G0</accession>
<gene>
    <name evidence="2" type="ORF">SSLN_LOCUS12408</name>
</gene>
<name>A0A183T7G0_SCHSO</name>
<reference evidence="2 3" key="2">
    <citation type="submission" date="2018-11" db="EMBL/GenBank/DDBJ databases">
        <authorList>
            <consortium name="Pathogen Informatics"/>
        </authorList>
    </citation>
    <scope>NUCLEOTIDE SEQUENCE [LARGE SCALE GENOMIC DNA]</scope>
    <source>
        <strain evidence="2 3">NST_G2</strain>
    </source>
</reference>
<proteinExistence type="predicted"/>
<feature type="compositionally biased region" description="Polar residues" evidence="1">
    <location>
        <begin position="44"/>
        <end position="62"/>
    </location>
</feature>
<reference evidence="4" key="1">
    <citation type="submission" date="2016-06" db="UniProtKB">
        <authorList>
            <consortium name="WormBaseParasite"/>
        </authorList>
    </citation>
    <scope>IDENTIFICATION</scope>
</reference>
<organism evidence="4">
    <name type="scientific">Schistocephalus solidus</name>
    <name type="common">Tapeworm</name>
    <dbReference type="NCBI Taxonomy" id="70667"/>
    <lineage>
        <taxon>Eukaryota</taxon>
        <taxon>Metazoa</taxon>
        <taxon>Spiralia</taxon>
        <taxon>Lophotrochozoa</taxon>
        <taxon>Platyhelminthes</taxon>
        <taxon>Cestoda</taxon>
        <taxon>Eucestoda</taxon>
        <taxon>Diphyllobothriidea</taxon>
        <taxon>Diphyllobothriidae</taxon>
        <taxon>Schistocephalus</taxon>
    </lineage>
</organism>
<evidence type="ECO:0000313" key="3">
    <source>
        <dbReference type="Proteomes" id="UP000275846"/>
    </source>
</evidence>
<evidence type="ECO:0000313" key="4">
    <source>
        <dbReference type="WBParaSite" id="SSLN_0001287501-mRNA-1"/>
    </source>
</evidence>
<protein>
    <submittedName>
        <fullName evidence="2 4">Uncharacterized protein</fullName>
    </submittedName>
</protein>
<dbReference type="EMBL" id="UYSU01037251">
    <property type="protein sequence ID" value="VDL98793.1"/>
    <property type="molecule type" value="Genomic_DNA"/>
</dbReference>
<dbReference type="AlphaFoldDB" id="A0A183T7G0"/>